<evidence type="ECO:0000313" key="2">
    <source>
        <dbReference type="EMBL" id="POH63006.1"/>
    </source>
</evidence>
<sequence length="195" mass="21441">MIMQDQNAAIAAILDLPGRTIVAVDGHSASGKTTFAQALAARAGSSTVLQLDDFYKPMPSEERAVLTPAEGAAQFFDIDRLATQALAPLRAGRDARFRAYDWATDRLGEWRDAPVTQLVIVEGVHAADLRLRKFLDVVVFVTTAPGARWERMIARGQNDPDQIRRWLAAEDWYFAQHGLPMATDWVVSGGGHLPE</sequence>
<dbReference type="GO" id="GO:0016301">
    <property type="term" value="F:kinase activity"/>
    <property type="evidence" value="ECO:0007669"/>
    <property type="project" value="InterPro"/>
</dbReference>
<evidence type="ECO:0000259" key="1">
    <source>
        <dbReference type="Pfam" id="PF00485"/>
    </source>
</evidence>
<dbReference type="AlphaFoldDB" id="A0A2S3ZBI7"/>
<organism evidence="2 3">
    <name type="scientific">Cryobacterium zongtaii</name>
    <dbReference type="NCBI Taxonomy" id="1259217"/>
    <lineage>
        <taxon>Bacteria</taxon>
        <taxon>Bacillati</taxon>
        <taxon>Actinomycetota</taxon>
        <taxon>Actinomycetes</taxon>
        <taxon>Micrococcales</taxon>
        <taxon>Microbacteriaceae</taxon>
        <taxon>Cryobacterium</taxon>
    </lineage>
</organism>
<name>A0A2S3ZBI7_9MICO</name>
<dbReference type="Gene3D" id="3.40.50.300">
    <property type="entry name" value="P-loop containing nucleotide triphosphate hydrolases"/>
    <property type="match status" value="1"/>
</dbReference>
<keyword evidence="3" id="KW-1185">Reference proteome</keyword>
<protein>
    <recommendedName>
        <fullName evidence="1">Phosphoribulokinase/uridine kinase domain-containing protein</fullName>
    </recommendedName>
</protein>
<evidence type="ECO:0000313" key="3">
    <source>
        <dbReference type="Proteomes" id="UP000237340"/>
    </source>
</evidence>
<dbReference type="PRINTS" id="PR00988">
    <property type="entry name" value="URIDINKINASE"/>
</dbReference>
<gene>
    <name evidence="2" type="ORF">C3B61_15120</name>
</gene>
<dbReference type="InterPro" id="IPR006083">
    <property type="entry name" value="PRK/URK"/>
</dbReference>
<dbReference type="SUPFAM" id="SSF52540">
    <property type="entry name" value="P-loop containing nucleoside triphosphate hydrolases"/>
    <property type="match status" value="1"/>
</dbReference>
<dbReference type="GO" id="GO:0005524">
    <property type="term" value="F:ATP binding"/>
    <property type="evidence" value="ECO:0007669"/>
    <property type="project" value="InterPro"/>
</dbReference>
<dbReference type="InterPro" id="IPR027417">
    <property type="entry name" value="P-loop_NTPase"/>
</dbReference>
<reference evidence="2 3" key="1">
    <citation type="submission" date="2018-01" db="EMBL/GenBank/DDBJ databases">
        <title>Cryobacterium sp. nov., from glaciers in China.</title>
        <authorList>
            <person name="Liu Q."/>
            <person name="Xin Y.-H."/>
        </authorList>
    </citation>
    <scope>NUCLEOTIDE SEQUENCE [LARGE SCALE GENOMIC DNA]</scope>
    <source>
        <strain evidence="2 3">TMN-42</strain>
    </source>
</reference>
<dbReference type="Pfam" id="PF00485">
    <property type="entry name" value="PRK"/>
    <property type="match status" value="1"/>
</dbReference>
<feature type="domain" description="Phosphoribulokinase/uridine kinase" evidence="1">
    <location>
        <begin position="21"/>
        <end position="157"/>
    </location>
</feature>
<dbReference type="EMBL" id="PPXD01000024">
    <property type="protein sequence ID" value="POH63006.1"/>
    <property type="molecule type" value="Genomic_DNA"/>
</dbReference>
<dbReference type="PANTHER" id="PTHR10285">
    <property type="entry name" value="URIDINE KINASE"/>
    <property type="match status" value="1"/>
</dbReference>
<proteinExistence type="predicted"/>
<comment type="caution">
    <text evidence="2">The sequence shown here is derived from an EMBL/GenBank/DDBJ whole genome shotgun (WGS) entry which is preliminary data.</text>
</comment>
<dbReference type="Proteomes" id="UP000237340">
    <property type="component" value="Unassembled WGS sequence"/>
</dbReference>
<accession>A0A2S3ZBI7</accession>